<dbReference type="Gene3D" id="3.40.50.300">
    <property type="entry name" value="P-loop containing nucleotide triphosphate hydrolases"/>
    <property type="match status" value="1"/>
</dbReference>
<evidence type="ECO:0000259" key="8">
    <source>
        <dbReference type="Pfam" id="PF02706"/>
    </source>
</evidence>
<evidence type="ECO:0000256" key="6">
    <source>
        <dbReference type="SAM" id="Coils"/>
    </source>
</evidence>
<gene>
    <name evidence="9" type="ORF">EOD41_01830</name>
</gene>
<dbReference type="InterPro" id="IPR027417">
    <property type="entry name" value="P-loop_NTPase"/>
</dbReference>
<comment type="caution">
    <text evidence="9">The sequence shown here is derived from an EMBL/GenBank/DDBJ whole genome shotgun (WGS) entry which is preliminary data.</text>
</comment>
<dbReference type="SUPFAM" id="SSF52540">
    <property type="entry name" value="P-loop containing nucleoside triphosphate hydrolases"/>
    <property type="match status" value="1"/>
</dbReference>
<sequence length="722" mass="82630">MEFGNFIRLLLRHKYILIAVPVLAVIITYFLVRNQPDVYSSQGQIATGIVDQTQQVLNSQDVQESKISQEFSNLIQMMRSKRILDQVSYRLMIHDLTSERPFKKPSKLLNEIGDNARRHALQVYTDMYKKRGTLSLFNPDQNGLNKLLESMGYDDKSLLKTLLIYRAENSDFINVQYDAGNPEEAAFVVNTLCKEFISYYTSIVKENQHRAVTFLGRLLQEKQDSLNSKTRQLQQYKINNRVLSLAEQAKTLYGQLSEYENQREEALKDAVTTGAAINRIDDQFDPRDRQYRESSMTRLNVQITELDQQLKAANDAYIESGFDEAYKEKADSLQRVYARKIQQSSDKYILNPLTTKQNLVQSKTDLQTQNTIAKASVGTIDRELSRLNSRFDQLVPHEAVIGSFEKDIEVAQQEYLALLSKYNQVSMEANFDVQLRQVVTAMPGLAQPSKKMLLVIIGGVVSFVFCVIVLFVIFFLDNTVKTSKELANRTKIPVLGHLNLLNNSVIDFKRIWDTNEGNEKTRQFKNLLRSVRYEIDNELNGEDKVLLVNSLQPGEGKTLLSVSLAYSHAIINQKVLLIDGNFEDSGITDTVKPQLFLEDFLKDKLTVEELNPSTLLNVWGNRGGDISLFEIRSEERVKQKFAELRKHFDIIIIESSALNTLNRSKEWVTVADKVVAVFESGQNITETIKPNINYLKSIRPKFIGWVLNKVEGENATKKRKRT</sequence>
<evidence type="ECO:0000256" key="5">
    <source>
        <dbReference type="ARBA" id="ARBA00023136"/>
    </source>
</evidence>
<evidence type="ECO:0000256" key="2">
    <source>
        <dbReference type="ARBA" id="ARBA00022475"/>
    </source>
</evidence>
<feature type="transmembrane region" description="Helical" evidence="7">
    <location>
        <begin position="15"/>
        <end position="32"/>
    </location>
</feature>
<dbReference type="InterPro" id="IPR003856">
    <property type="entry name" value="LPS_length_determ_N"/>
</dbReference>
<evidence type="ECO:0000256" key="3">
    <source>
        <dbReference type="ARBA" id="ARBA00022692"/>
    </source>
</evidence>
<keyword evidence="6" id="KW-0175">Coiled coil</keyword>
<evidence type="ECO:0000256" key="7">
    <source>
        <dbReference type="SAM" id="Phobius"/>
    </source>
</evidence>
<name>A0A3S2UPB8_9SPHI</name>
<dbReference type="PANTHER" id="PTHR32309:SF31">
    <property type="entry name" value="CAPSULAR EXOPOLYSACCHARIDE FAMILY"/>
    <property type="match status" value="1"/>
</dbReference>
<feature type="domain" description="Polysaccharide chain length determinant N-terminal" evidence="8">
    <location>
        <begin position="3"/>
        <end position="89"/>
    </location>
</feature>
<protein>
    <submittedName>
        <fullName evidence="9">Lipopolysaccharide biosynthesis protein</fullName>
    </submittedName>
</protein>
<reference evidence="9 10" key="1">
    <citation type="submission" date="2019-01" db="EMBL/GenBank/DDBJ databases">
        <authorList>
            <person name="Chen W.-M."/>
        </authorList>
    </citation>
    <scope>NUCLEOTIDE SEQUENCE [LARGE SCALE GENOMIC DNA]</scope>
    <source>
        <strain evidence="9 10">YBJ-36</strain>
    </source>
</reference>
<keyword evidence="4 7" id="KW-1133">Transmembrane helix</keyword>
<evidence type="ECO:0000313" key="9">
    <source>
        <dbReference type="EMBL" id="RVU02704.1"/>
    </source>
</evidence>
<keyword evidence="3 7" id="KW-0812">Transmembrane</keyword>
<dbReference type="PANTHER" id="PTHR32309">
    <property type="entry name" value="TYROSINE-PROTEIN KINASE"/>
    <property type="match status" value="1"/>
</dbReference>
<feature type="coiled-coil region" evidence="6">
    <location>
        <begin position="219"/>
        <end position="269"/>
    </location>
</feature>
<evidence type="ECO:0000256" key="4">
    <source>
        <dbReference type="ARBA" id="ARBA00022989"/>
    </source>
</evidence>
<evidence type="ECO:0000313" key="10">
    <source>
        <dbReference type="Proteomes" id="UP000282759"/>
    </source>
</evidence>
<dbReference type="EMBL" id="SACK01000001">
    <property type="protein sequence ID" value="RVU02704.1"/>
    <property type="molecule type" value="Genomic_DNA"/>
</dbReference>
<proteinExistence type="predicted"/>
<dbReference type="Pfam" id="PF02706">
    <property type="entry name" value="Wzz"/>
    <property type="match status" value="1"/>
</dbReference>
<dbReference type="RefSeq" id="WP_127703071.1">
    <property type="nucleotide sequence ID" value="NZ_SACK01000001.1"/>
</dbReference>
<dbReference type="AlphaFoldDB" id="A0A3S2UPB8"/>
<dbReference type="OrthoDB" id="972983at2"/>
<keyword evidence="2" id="KW-1003">Cell membrane</keyword>
<keyword evidence="5 7" id="KW-0472">Membrane</keyword>
<comment type="subcellular location">
    <subcellularLocation>
        <location evidence="1">Cell membrane</location>
        <topology evidence="1">Multi-pass membrane protein</topology>
    </subcellularLocation>
</comment>
<feature type="transmembrane region" description="Helical" evidence="7">
    <location>
        <begin position="452"/>
        <end position="476"/>
    </location>
</feature>
<evidence type="ECO:0000256" key="1">
    <source>
        <dbReference type="ARBA" id="ARBA00004651"/>
    </source>
</evidence>
<dbReference type="InterPro" id="IPR050445">
    <property type="entry name" value="Bact_polysacc_biosynth/exp"/>
</dbReference>
<accession>A0A3S2UPB8</accession>
<dbReference type="GO" id="GO:0005886">
    <property type="term" value="C:plasma membrane"/>
    <property type="evidence" value="ECO:0007669"/>
    <property type="project" value="UniProtKB-SubCell"/>
</dbReference>
<organism evidence="9 10">
    <name type="scientific">Mucilaginibacter limnophilus</name>
    <dbReference type="NCBI Taxonomy" id="1932778"/>
    <lineage>
        <taxon>Bacteria</taxon>
        <taxon>Pseudomonadati</taxon>
        <taxon>Bacteroidota</taxon>
        <taxon>Sphingobacteriia</taxon>
        <taxon>Sphingobacteriales</taxon>
        <taxon>Sphingobacteriaceae</taxon>
        <taxon>Mucilaginibacter</taxon>
    </lineage>
</organism>
<keyword evidence="10" id="KW-1185">Reference proteome</keyword>
<dbReference type="Proteomes" id="UP000282759">
    <property type="component" value="Unassembled WGS sequence"/>
</dbReference>